<feature type="domain" description="I/LWEQ" evidence="4">
    <location>
        <begin position="94"/>
        <end position="251"/>
    </location>
</feature>
<dbReference type="InterPro" id="IPR002558">
    <property type="entry name" value="ILWEQ_dom"/>
</dbReference>
<reference evidence="6" key="1">
    <citation type="submission" date="2016-11" db="UniProtKB">
        <authorList>
            <consortium name="WormBaseParasite"/>
        </authorList>
    </citation>
    <scope>IDENTIFICATION</scope>
</reference>
<keyword evidence="2" id="KW-0963">Cytoplasm</keyword>
<feature type="region of interest" description="Disordered" evidence="3">
    <location>
        <begin position="144"/>
        <end position="179"/>
    </location>
</feature>
<proteinExistence type="predicted"/>
<dbReference type="AlphaFoldDB" id="A0A1I8FKJ2"/>
<evidence type="ECO:0000313" key="5">
    <source>
        <dbReference type="Proteomes" id="UP000095280"/>
    </source>
</evidence>
<evidence type="ECO:0000256" key="3">
    <source>
        <dbReference type="SAM" id="MobiDB-lite"/>
    </source>
</evidence>
<protein>
    <submittedName>
        <fullName evidence="6">I/LWEQ domain-containing protein</fullName>
    </submittedName>
</protein>
<feature type="region of interest" description="Disordered" evidence="3">
    <location>
        <begin position="1"/>
        <end position="23"/>
    </location>
</feature>
<dbReference type="SUPFAM" id="SSF109885">
    <property type="entry name" value="I/LWEQ domain"/>
    <property type="match status" value="1"/>
</dbReference>
<keyword evidence="5" id="KW-1185">Reference proteome</keyword>
<feature type="region of interest" description="Disordered" evidence="3">
    <location>
        <begin position="62"/>
        <end position="100"/>
    </location>
</feature>
<name>A0A1I8FKJ2_9PLAT</name>
<feature type="compositionally biased region" description="Basic residues" evidence="3">
    <location>
        <begin position="146"/>
        <end position="156"/>
    </location>
</feature>
<evidence type="ECO:0000256" key="2">
    <source>
        <dbReference type="ARBA" id="ARBA00022490"/>
    </source>
</evidence>
<dbReference type="Pfam" id="PF01608">
    <property type="entry name" value="I_LWEQ"/>
    <property type="match status" value="1"/>
</dbReference>
<dbReference type="GO" id="GO:0005737">
    <property type="term" value="C:cytoplasm"/>
    <property type="evidence" value="ECO:0007669"/>
    <property type="project" value="UniProtKB-SubCell"/>
</dbReference>
<dbReference type="SMART" id="SM00307">
    <property type="entry name" value="ILWEQ"/>
    <property type="match status" value="1"/>
</dbReference>
<dbReference type="Gene3D" id="1.20.1410.10">
    <property type="entry name" value="I/LWEQ domain"/>
    <property type="match status" value="1"/>
</dbReference>
<sequence length="256" mass="27460">IAEYPGQGEDSAENAQEEVDKAVSQVEDVVRRLNDSTTSTEPWCRAAKTVGFVEAGKTASWTSGSTTNVRAPEGASRGSGGRRPLKERRRLLQPEASSRKQPILDSAMDIADAISKLLQYAQLAQKELALKNAEANATCLQLTLPGRKHSSRRSQARGRSGAPPCARRPTPWPRAGPTTEDRLISASKQVAASTAQLLVESKVASRIRTPRPLGDCRMPAQSVKRATERLVAEAQSAIDKSELRPAATGRLDGALG</sequence>
<evidence type="ECO:0000313" key="6">
    <source>
        <dbReference type="WBParaSite" id="maker-unitig_38783-snap-gene-0.2-mRNA-1"/>
    </source>
</evidence>
<evidence type="ECO:0000259" key="4">
    <source>
        <dbReference type="SMART" id="SM00307"/>
    </source>
</evidence>
<dbReference type="GO" id="GO:0003779">
    <property type="term" value="F:actin binding"/>
    <property type="evidence" value="ECO:0007669"/>
    <property type="project" value="InterPro"/>
</dbReference>
<organism evidence="5 6">
    <name type="scientific">Macrostomum lignano</name>
    <dbReference type="NCBI Taxonomy" id="282301"/>
    <lineage>
        <taxon>Eukaryota</taxon>
        <taxon>Metazoa</taxon>
        <taxon>Spiralia</taxon>
        <taxon>Lophotrochozoa</taxon>
        <taxon>Platyhelminthes</taxon>
        <taxon>Rhabditophora</taxon>
        <taxon>Macrostomorpha</taxon>
        <taxon>Macrostomida</taxon>
        <taxon>Macrostomidae</taxon>
        <taxon>Macrostomum</taxon>
    </lineage>
</organism>
<dbReference type="Proteomes" id="UP000095280">
    <property type="component" value="Unplaced"/>
</dbReference>
<comment type="subcellular location">
    <subcellularLocation>
        <location evidence="1">Cytoplasm</location>
    </subcellularLocation>
</comment>
<accession>A0A1I8FKJ2</accession>
<dbReference type="WBParaSite" id="maker-unitig_38783-snap-gene-0.2-mRNA-1">
    <property type="protein sequence ID" value="maker-unitig_38783-snap-gene-0.2-mRNA-1"/>
    <property type="gene ID" value="maker-unitig_38783-snap-gene-0.2"/>
</dbReference>
<dbReference type="InterPro" id="IPR035964">
    <property type="entry name" value="I/LWEQ_dom_sf"/>
</dbReference>
<evidence type="ECO:0000256" key="1">
    <source>
        <dbReference type="ARBA" id="ARBA00004496"/>
    </source>
</evidence>